<keyword evidence="3" id="KW-0732">Signal</keyword>
<dbReference type="Proteomes" id="UP000245021">
    <property type="component" value="Unassembled WGS sequence"/>
</dbReference>
<protein>
    <recommendedName>
        <fullName evidence="6">Gram-positive cocci surface proteins LPxTG domain-containing protein</fullName>
    </recommendedName>
</protein>
<evidence type="ECO:0000313" key="4">
    <source>
        <dbReference type="EMBL" id="GBG95959.1"/>
    </source>
</evidence>
<evidence type="ECO:0000256" key="3">
    <source>
        <dbReference type="SAM" id="SignalP"/>
    </source>
</evidence>
<keyword evidence="2" id="KW-0472">Membrane</keyword>
<dbReference type="Gene3D" id="2.60.40.10">
    <property type="entry name" value="Immunoglobulins"/>
    <property type="match status" value="2"/>
</dbReference>
<keyword evidence="5" id="KW-1185">Reference proteome</keyword>
<feature type="region of interest" description="Disordered" evidence="1">
    <location>
        <begin position="61"/>
        <end position="99"/>
    </location>
</feature>
<dbReference type="EMBL" id="BFFO01000001">
    <property type="protein sequence ID" value="GBG95959.1"/>
    <property type="molecule type" value="Genomic_DNA"/>
</dbReference>
<sequence length="643" mass="64163">MDFKKMNKKLTVASVALLTFASLGGLAGLKVNAADRDSSDGVSNGNITIYAQSAAGNISKTQNITSGTDDAGITNRQTPAQAGNSGATKNDGTDQSSLDSTADMANVTFTATLLDTSAGMPTQSADGTINMNGATLTSTSVPATTNASGVANFTNLANGYYIISQTTTVNGITTVGNFIVQVNNNDTQAGLVNVYPKLDMSSSSGLGDVATTNANDNYNGAGNTPNEIKLTGINGQTISQSTVADQSLTNSSTDNNGSGNMGNVGDDNANDGTWSNSADSGITTTAAAGDTVNFNVNTVFDSSQTSNGDGTTGVTGSYVITDTLPTGVTYNTSNPVVINVTDGSGNPVPVTLTAGTDYTVTTSGQTVTITLLSSGQQKVAAALGNADGALNVVIPTTVNAGTVGSLSDKASTAITNAYGAVLATNSTTASSTLNVGGVALSKVAAGQTTAANGGLNGAVFALVKAASLSDAQALAESSTYSNGTLTAGATSTSAEFLNADGTTVAAGSSPTTVSSTNGKVATFTGLNLVDSNTDRINSQNYYAVEIVSPNGYTLPDTNTGANVFAVTADTTPAADGSSTANTTYYEGGTYTPGTNDNVITNNKPFALPFTGGEGLAAIVIVAAGAGIAGFVIRRRRNNEEEQA</sequence>
<feature type="signal peptide" evidence="3">
    <location>
        <begin position="1"/>
        <end position="27"/>
    </location>
</feature>
<evidence type="ECO:0000256" key="1">
    <source>
        <dbReference type="SAM" id="MobiDB-lite"/>
    </source>
</evidence>
<feature type="chain" id="PRO_5039376448" description="Gram-positive cocci surface proteins LPxTG domain-containing protein" evidence="3">
    <location>
        <begin position="28"/>
        <end position="643"/>
    </location>
</feature>
<feature type="compositionally biased region" description="Low complexity" evidence="1">
    <location>
        <begin position="250"/>
        <end position="263"/>
    </location>
</feature>
<dbReference type="RefSeq" id="WP_109244957.1">
    <property type="nucleotide sequence ID" value="NZ_BFFO01000001.1"/>
</dbReference>
<name>A0A2R5HCZ5_9LACT</name>
<dbReference type="Gene3D" id="2.60.40.740">
    <property type="match status" value="1"/>
</dbReference>
<accession>A0A2R5HCZ5</accession>
<dbReference type="OrthoDB" id="2243578at2"/>
<keyword evidence="2" id="KW-0812">Transmembrane</keyword>
<dbReference type="InterPro" id="IPR048052">
    <property type="entry name" value="FM1-like"/>
</dbReference>
<keyword evidence="2" id="KW-1133">Transmembrane helix</keyword>
<organism evidence="4 5">
    <name type="scientific">Lactococcus termiticola</name>
    <dbReference type="NCBI Taxonomy" id="2169526"/>
    <lineage>
        <taxon>Bacteria</taxon>
        <taxon>Bacillati</taxon>
        <taxon>Bacillota</taxon>
        <taxon>Bacilli</taxon>
        <taxon>Lactobacillales</taxon>
        <taxon>Streptococcaceae</taxon>
        <taxon>Lactococcus</taxon>
    </lineage>
</organism>
<comment type="caution">
    <text evidence="4">The sequence shown here is derived from an EMBL/GenBank/DDBJ whole genome shotgun (WGS) entry which is preliminary data.</text>
</comment>
<gene>
    <name evidence="4" type="ORF">NtB2_00061</name>
</gene>
<proteinExistence type="predicted"/>
<dbReference type="InterPro" id="IPR013783">
    <property type="entry name" value="Ig-like_fold"/>
</dbReference>
<feature type="transmembrane region" description="Helical" evidence="2">
    <location>
        <begin position="614"/>
        <end position="632"/>
    </location>
</feature>
<dbReference type="AlphaFoldDB" id="A0A2R5HCZ5"/>
<reference evidence="4 5" key="1">
    <citation type="journal article" date="2018" name="Genome Announc.">
        <title>Draft Genome Sequence of Lactococcus sp. Strain NtB2 (JCM 32569), Isolated from the Gut of the Higher Termite Nasutitermes takasagoensis.</title>
        <authorList>
            <person name="Noda S."/>
            <person name="Aihara C."/>
            <person name="Yuki M."/>
            <person name="Ohkuma M."/>
        </authorList>
    </citation>
    <scope>NUCLEOTIDE SEQUENCE [LARGE SCALE GENOMIC DNA]</scope>
    <source>
        <strain evidence="4 5">NtB2</strain>
    </source>
</reference>
<evidence type="ECO:0000313" key="5">
    <source>
        <dbReference type="Proteomes" id="UP000245021"/>
    </source>
</evidence>
<feature type="region of interest" description="Disordered" evidence="1">
    <location>
        <begin position="243"/>
        <end position="277"/>
    </location>
</feature>
<evidence type="ECO:0000256" key="2">
    <source>
        <dbReference type="SAM" id="Phobius"/>
    </source>
</evidence>
<evidence type="ECO:0008006" key="6">
    <source>
        <dbReference type="Google" id="ProtNLM"/>
    </source>
</evidence>
<dbReference type="NCBIfam" id="NF033902">
    <property type="entry name" value="iso_D2_wall_anc"/>
    <property type="match status" value="1"/>
</dbReference>